<keyword evidence="2" id="KW-1185">Reference proteome</keyword>
<dbReference type="EMBL" id="MH426724">
    <property type="protein sequence ID" value="AXF51345.1"/>
    <property type="molecule type" value="Genomic_DNA"/>
</dbReference>
<reference evidence="2" key="1">
    <citation type="submission" date="2018-06" db="EMBL/GenBank/DDBJ databases">
        <authorList>
            <person name="Sharma R."/>
            <person name="James B."/>
            <person name="Berg J.A."/>
            <person name="Breakwell D.P."/>
            <person name="Hope S."/>
            <person name="Grose J.H."/>
        </authorList>
    </citation>
    <scope>NUCLEOTIDE SEQUENCE [LARGE SCALE GENOMIC DNA]</scope>
</reference>
<accession>A0A345BLM4</accession>
<organism evidence="1 2">
    <name type="scientific">Erwinia phage Wellington</name>
    <dbReference type="NCBI Taxonomy" id="2267653"/>
    <lineage>
        <taxon>Viruses</taxon>
        <taxon>Duplodnaviria</taxon>
        <taxon>Heunggongvirae</taxon>
        <taxon>Uroviricota</taxon>
        <taxon>Caudoviricetes</taxon>
        <taxon>Chimalliviridae</taxon>
        <taxon>Wellingtonvirus</taxon>
        <taxon>Wellingtonvirus wellington</taxon>
    </lineage>
</organism>
<sequence length="81" mass="8882">MKIISIKSMPDNSGIVEMFNDDGTLFGFAFEPSKAHRDAMKAWTVPTPIPSGNLQWGQWTTYNSPLTAKMAQVTLAGLQHG</sequence>
<evidence type="ECO:0000313" key="1">
    <source>
        <dbReference type="EMBL" id="AXF51345.1"/>
    </source>
</evidence>
<proteinExistence type="predicted"/>
<dbReference type="Proteomes" id="UP000258581">
    <property type="component" value="Segment"/>
</dbReference>
<protein>
    <submittedName>
        <fullName evidence="1">Uncharacterized protein</fullName>
    </submittedName>
</protein>
<evidence type="ECO:0000313" key="2">
    <source>
        <dbReference type="Proteomes" id="UP000258581"/>
    </source>
</evidence>
<gene>
    <name evidence="1" type="ORF">WELLINGTON_219</name>
</gene>
<name>A0A345BLM4_9CAUD</name>